<evidence type="ECO:0000313" key="2">
    <source>
        <dbReference type="EMBL" id="CAG8548313.1"/>
    </source>
</evidence>
<evidence type="ECO:0000313" key="3">
    <source>
        <dbReference type="Proteomes" id="UP000789508"/>
    </source>
</evidence>
<gene>
    <name evidence="2" type="ORF">ALEPTO_LOCUS5750</name>
</gene>
<accession>A0A9N9FPY7</accession>
<protein>
    <submittedName>
        <fullName evidence="2">2441_t:CDS:1</fullName>
    </submittedName>
</protein>
<feature type="transmembrane region" description="Helical" evidence="1">
    <location>
        <begin position="96"/>
        <end position="115"/>
    </location>
</feature>
<sequence>MSSDAELRIPIYAKGIKDENLPAKLINFMQEDVYKTQVQRFNELWQRHRKTTLKKFLILHLFTIIGLCMLVLFYLLSYKHNKISGNVELSQNASRWVFIYLIIVVGIISIFWMWFRIVTLNDKLTSAIKRLFIEFNSELDTGITWEYGNSTTEKTVCRRNRFCVDHSIFRSKAFLLIKLPSNFSLNSQSSSLPNRKMSVSSFTTILQIYDDPKN</sequence>
<organism evidence="2 3">
    <name type="scientific">Ambispora leptoticha</name>
    <dbReference type="NCBI Taxonomy" id="144679"/>
    <lineage>
        <taxon>Eukaryota</taxon>
        <taxon>Fungi</taxon>
        <taxon>Fungi incertae sedis</taxon>
        <taxon>Mucoromycota</taxon>
        <taxon>Glomeromycotina</taxon>
        <taxon>Glomeromycetes</taxon>
        <taxon>Archaeosporales</taxon>
        <taxon>Ambisporaceae</taxon>
        <taxon>Ambispora</taxon>
    </lineage>
</organism>
<proteinExistence type="predicted"/>
<keyword evidence="1" id="KW-1133">Transmembrane helix</keyword>
<dbReference type="AlphaFoldDB" id="A0A9N9FPY7"/>
<dbReference type="EMBL" id="CAJVPS010001712">
    <property type="protein sequence ID" value="CAG8548313.1"/>
    <property type="molecule type" value="Genomic_DNA"/>
</dbReference>
<keyword evidence="1" id="KW-0812">Transmembrane</keyword>
<dbReference type="Proteomes" id="UP000789508">
    <property type="component" value="Unassembled WGS sequence"/>
</dbReference>
<feature type="transmembrane region" description="Helical" evidence="1">
    <location>
        <begin position="56"/>
        <end position="76"/>
    </location>
</feature>
<evidence type="ECO:0000256" key="1">
    <source>
        <dbReference type="SAM" id="Phobius"/>
    </source>
</evidence>
<keyword evidence="1" id="KW-0472">Membrane</keyword>
<comment type="caution">
    <text evidence="2">The sequence shown here is derived from an EMBL/GenBank/DDBJ whole genome shotgun (WGS) entry which is preliminary data.</text>
</comment>
<keyword evidence="3" id="KW-1185">Reference proteome</keyword>
<name>A0A9N9FPY7_9GLOM</name>
<reference evidence="2" key="1">
    <citation type="submission" date="2021-06" db="EMBL/GenBank/DDBJ databases">
        <authorList>
            <person name="Kallberg Y."/>
            <person name="Tangrot J."/>
            <person name="Rosling A."/>
        </authorList>
    </citation>
    <scope>NUCLEOTIDE SEQUENCE</scope>
    <source>
        <strain evidence="2">FL130A</strain>
    </source>
</reference>